<proteinExistence type="predicted"/>
<name>A0A6J2TA17_DROLE</name>
<keyword evidence="2" id="KW-0812">Transmembrane</keyword>
<feature type="compositionally biased region" description="Polar residues" evidence="1">
    <location>
        <begin position="12"/>
        <end position="32"/>
    </location>
</feature>
<dbReference type="CTD" id="40158"/>
<sequence>MTSRKPLHPRPASTTPTFKSTEWQNNESSDVASSDDEQQSYEYEDHNITEDTSQYKSSNISQTPTKFYQSEKLQSSHTKRSQNIPKENESSNFLFILVLAISVIAIAIGLSFYWKTTVPKHCGFETLRHRQPLQHSAVWHALSVGIGMLLNKQSSTSNVYLFMYQGGNSGGTTKVVQLINDIASETSRDEDELCKWGVRIFLPQTVTTAMPLSSSKIK</sequence>
<evidence type="ECO:0000256" key="2">
    <source>
        <dbReference type="SAM" id="Phobius"/>
    </source>
</evidence>
<reference evidence="4" key="1">
    <citation type="submission" date="2025-08" db="UniProtKB">
        <authorList>
            <consortium name="RefSeq"/>
        </authorList>
    </citation>
    <scope>IDENTIFICATION</scope>
    <source>
        <strain evidence="4">11010-0011.00</strain>
        <tissue evidence="4">Whole body</tissue>
    </source>
</reference>
<dbReference type="RefSeq" id="XP_030371973.1">
    <property type="nucleotide sequence ID" value="XM_030516113.1"/>
</dbReference>
<keyword evidence="2" id="KW-0472">Membrane</keyword>
<gene>
    <name evidence="4" type="primary">LOC115622216</name>
</gene>
<evidence type="ECO:0000313" key="3">
    <source>
        <dbReference type="Proteomes" id="UP000504634"/>
    </source>
</evidence>
<feature type="compositionally biased region" description="Polar residues" evidence="1">
    <location>
        <begin position="50"/>
        <end position="61"/>
    </location>
</feature>
<accession>A0A6J2TA17</accession>
<organism evidence="3 4">
    <name type="scientific">Drosophila lebanonensis</name>
    <name type="common">Fruit fly</name>
    <name type="synonym">Scaptodrosophila lebanonensis</name>
    <dbReference type="NCBI Taxonomy" id="7225"/>
    <lineage>
        <taxon>Eukaryota</taxon>
        <taxon>Metazoa</taxon>
        <taxon>Ecdysozoa</taxon>
        <taxon>Arthropoda</taxon>
        <taxon>Hexapoda</taxon>
        <taxon>Insecta</taxon>
        <taxon>Pterygota</taxon>
        <taxon>Neoptera</taxon>
        <taxon>Endopterygota</taxon>
        <taxon>Diptera</taxon>
        <taxon>Brachycera</taxon>
        <taxon>Muscomorpha</taxon>
        <taxon>Ephydroidea</taxon>
        <taxon>Drosophilidae</taxon>
        <taxon>Scaptodrosophila</taxon>
    </lineage>
</organism>
<keyword evidence="3" id="KW-1185">Reference proteome</keyword>
<evidence type="ECO:0000256" key="1">
    <source>
        <dbReference type="SAM" id="MobiDB-lite"/>
    </source>
</evidence>
<dbReference type="GeneID" id="115622216"/>
<evidence type="ECO:0000313" key="4">
    <source>
        <dbReference type="RefSeq" id="XP_030371973.1"/>
    </source>
</evidence>
<protein>
    <submittedName>
        <fullName evidence="4">Uncharacterized protein LOC115622216</fullName>
    </submittedName>
</protein>
<feature type="region of interest" description="Disordered" evidence="1">
    <location>
        <begin position="1"/>
        <end position="61"/>
    </location>
</feature>
<dbReference type="AlphaFoldDB" id="A0A6J2TA17"/>
<keyword evidence="2" id="KW-1133">Transmembrane helix</keyword>
<feature type="transmembrane region" description="Helical" evidence="2">
    <location>
        <begin position="93"/>
        <end position="114"/>
    </location>
</feature>
<dbReference type="Proteomes" id="UP000504634">
    <property type="component" value="Unplaced"/>
</dbReference>